<evidence type="ECO:0000313" key="10">
    <source>
        <dbReference type="Proteomes" id="UP000561045"/>
    </source>
</evidence>
<feature type="transmembrane region" description="Helical" evidence="8">
    <location>
        <begin position="150"/>
        <end position="169"/>
    </location>
</feature>
<evidence type="ECO:0000256" key="8">
    <source>
        <dbReference type="RuleBase" id="RU363041"/>
    </source>
</evidence>
<proteinExistence type="inferred from homology"/>
<keyword evidence="6 8" id="KW-1133">Transmembrane helix</keyword>
<evidence type="ECO:0000256" key="1">
    <source>
        <dbReference type="ARBA" id="ARBA00004651"/>
    </source>
</evidence>
<feature type="transmembrane region" description="Helical" evidence="8">
    <location>
        <begin position="229"/>
        <end position="247"/>
    </location>
</feature>
<feature type="transmembrane region" description="Helical" evidence="8">
    <location>
        <begin position="128"/>
        <end position="144"/>
    </location>
</feature>
<dbReference type="Pfam" id="PF01925">
    <property type="entry name" value="TauE"/>
    <property type="match status" value="1"/>
</dbReference>
<feature type="transmembrane region" description="Helical" evidence="8">
    <location>
        <begin position="176"/>
        <end position="193"/>
    </location>
</feature>
<protein>
    <recommendedName>
        <fullName evidence="8">Probable membrane transporter protein</fullName>
    </recommendedName>
</protein>
<dbReference type="AlphaFoldDB" id="A0A840BK38"/>
<dbReference type="GO" id="GO:0005886">
    <property type="term" value="C:plasma membrane"/>
    <property type="evidence" value="ECO:0007669"/>
    <property type="project" value="UniProtKB-SubCell"/>
</dbReference>
<reference evidence="9 10" key="1">
    <citation type="submission" date="2020-08" db="EMBL/GenBank/DDBJ databases">
        <title>Genomic Encyclopedia of Type Strains, Phase IV (KMG-IV): sequencing the most valuable type-strain genomes for metagenomic binning, comparative biology and taxonomic classification.</title>
        <authorList>
            <person name="Goeker M."/>
        </authorList>
    </citation>
    <scope>NUCLEOTIDE SEQUENCE [LARGE SCALE GENOMIC DNA]</scope>
    <source>
        <strain evidence="9 10">DSM 106739</strain>
    </source>
</reference>
<dbReference type="RefSeq" id="WP_183635543.1">
    <property type="nucleotide sequence ID" value="NZ_BAABLE010000005.1"/>
</dbReference>
<evidence type="ECO:0000313" key="9">
    <source>
        <dbReference type="EMBL" id="MBB4013625.1"/>
    </source>
</evidence>
<evidence type="ECO:0000256" key="2">
    <source>
        <dbReference type="ARBA" id="ARBA00009142"/>
    </source>
</evidence>
<feature type="transmembrane region" description="Helical" evidence="8">
    <location>
        <begin position="67"/>
        <end position="86"/>
    </location>
</feature>
<dbReference type="InterPro" id="IPR052017">
    <property type="entry name" value="TSUP"/>
</dbReference>
<comment type="subcellular location">
    <subcellularLocation>
        <location evidence="1 8">Cell membrane</location>
        <topology evidence="1 8">Multi-pass membrane protein</topology>
    </subcellularLocation>
</comment>
<feature type="transmembrane region" description="Helical" evidence="8">
    <location>
        <begin position="28"/>
        <end position="46"/>
    </location>
</feature>
<gene>
    <name evidence="9" type="ORF">GGR36_002971</name>
</gene>
<feature type="transmembrane region" description="Helical" evidence="8">
    <location>
        <begin position="199"/>
        <end position="217"/>
    </location>
</feature>
<comment type="similarity">
    <text evidence="2 8">Belongs to the 4-toluene sulfonate uptake permease (TSUP) (TC 2.A.102) family.</text>
</comment>
<dbReference type="InterPro" id="IPR002781">
    <property type="entry name" value="TM_pro_TauE-like"/>
</dbReference>
<sequence length="252" mass="26394">MEWLLLGFAAFIAGLVDAVVGGGGLIQIPALLAAFPGVAIPILFGTNKVSSVAGTLSACVRYARTVPIPWTVAGWAAAAALAGAWFGAQAVSLLPKEVMKPFVLVLLVLVGGYTFTKKDFGRLERHPLRTGLVVPAALLTGAGIGFYDGFFGPGTGSFLIFIFVRWFGFDFLKASVSAKVVNVATNLAAIASFGLSDGILWRVGALMAVANLCGAQVGSHLALKHGNGFVRWLFLFVVSMLVAKLGWDLVHS</sequence>
<evidence type="ECO:0000256" key="7">
    <source>
        <dbReference type="ARBA" id="ARBA00023136"/>
    </source>
</evidence>
<comment type="caution">
    <text evidence="9">The sequence shown here is derived from an EMBL/GenBank/DDBJ whole genome shotgun (WGS) entry which is preliminary data.</text>
</comment>
<dbReference type="PANTHER" id="PTHR30269">
    <property type="entry name" value="TRANSMEMBRANE PROTEIN YFCA"/>
    <property type="match status" value="1"/>
</dbReference>
<evidence type="ECO:0000256" key="5">
    <source>
        <dbReference type="ARBA" id="ARBA00022692"/>
    </source>
</evidence>
<feature type="transmembrane region" description="Helical" evidence="8">
    <location>
        <begin position="98"/>
        <end position="116"/>
    </location>
</feature>
<dbReference type="PANTHER" id="PTHR30269:SF0">
    <property type="entry name" value="MEMBRANE TRANSPORTER PROTEIN YFCA-RELATED"/>
    <property type="match status" value="1"/>
</dbReference>
<dbReference type="Proteomes" id="UP000561045">
    <property type="component" value="Unassembled WGS sequence"/>
</dbReference>
<evidence type="ECO:0000256" key="6">
    <source>
        <dbReference type="ARBA" id="ARBA00022989"/>
    </source>
</evidence>
<keyword evidence="5 8" id="KW-0812">Transmembrane</keyword>
<keyword evidence="3" id="KW-0813">Transport</keyword>
<organism evidence="9 10">
    <name type="scientific">Niveibacterium umoris</name>
    <dbReference type="NCBI Taxonomy" id="1193620"/>
    <lineage>
        <taxon>Bacteria</taxon>
        <taxon>Pseudomonadati</taxon>
        <taxon>Pseudomonadota</taxon>
        <taxon>Betaproteobacteria</taxon>
        <taxon>Rhodocyclales</taxon>
        <taxon>Rhodocyclaceae</taxon>
        <taxon>Niveibacterium</taxon>
    </lineage>
</organism>
<name>A0A840BK38_9RHOO</name>
<evidence type="ECO:0000256" key="4">
    <source>
        <dbReference type="ARBA" id="ARBA00022475"/>
    </source>
</evidence>
<keyword evidence="7 8" id="KW-0472">Membrane</keyword>
<evidence type="ECO:0000256" key="3">
    <source>
        <dbReference type="ARBA" id="ARBA00022448"/>
    </source>
</evidence>
<dbReference type="EMBL" id="JACIET010000002">
    <property type="protein sequence ID" value="MBB4013625.1"/>
    <property type="molecule type" value="Genomic_DNA"/>
</dbReference>
<keyword evidence="10" id="KW-1185">Reference proteome</keyword>
<accession>A0A840BK38</accession>
<keyword evidence="4 8" id="KW-1003">Cell membrane</keyword>